<protein>
    <submittedName>
        <fullName evidence="1">Uncharacterized protein</fullName>
    </submittedName>
</protein>
<comment type="caution">
    <text evidence="1">The sequence shown here is derived from an EMBL/GenBank/DDBJ whole genome shotgun (WGS) entry which is preliminary data.</text>
</comment>
<dbReference type="AlphaFoldDB" id="A0A560IC82"/>
<evidence type="ECO:0000313" key="1">
    <source>
        <dbReference type="EMBL" id="TWB56656.1"/>
    </source>
</evidence>
<reference evidence="1 2" key="1">
    <citation type="submission" date="2019-06" db="EMBL/GenBank/DDBJ databases">
        <title>Genomic Encyclopedia of Type Strains, Phase IV (KMG-V): Genome sequencing to study the core and pangenomes of soil and plant-associated prokaryotes.</title>
        <authorList>
            <person name="Whitman W."/>
        </authorList>
    </citation>
    <scope>NUCLEOTIDE SEQUENCE [LARGE SCALE GENOMIC DNA]</scope>
    <source>
        <strain evidence="1 2">BR 11140</strain>
    </source>
</reference>
<proteinExistence type="predicted"/>
<organism evidence="1 2">
    <name type="scientific">Nitrospirillum amazonense</name>
    <dbReference type="NCBI Taxonomy" id="28077"/>
    <lineage>
        <taxon>Bacteria</taxon>
        <taxon>Pseudomonadati</taxon>
        <taxon>Pseudomonadota</taxon>
        <taxon>Alphaproteobacteria</taxon>
        <taxon>Rhodospirillales</taxon>
        <taxon>Azospirillaceae</taxon>
        <taxon>Nitrospirillum</taxon>
    </lineage>
</organism>
<dbReference type="OrthoDB" id="9774608at2"/>
<gene>
    <name evidence="1" type="ORF">FBZ92_11077</name>
</gene>
<dbReference type="EMBL" id="VITT01000010">
    <property type="protein sequence ID" value="TWB56656.1"/>
    <property type="molecule type" value="Genomic_DNA"/>
</dbReference>
<name>A0A560IC82_9PROT</name>
<sequence>MVPPHLIKDEDGLRAGRDVDGNFLRWPFITALLQRGMTIPAPLPSAGQIAPKIQAEAQRCVRYRGRSRNTCHLHLMCAAINLRRALVLTA</sequence>
<accession>A0A560IC82</accession>
<evidence type="ECO:0000313" key="2">
    <source>
        <dbReference type="Proteomes" id="UP000318050"/>
    </source>
</evidence>
<dbReference type="Proteomes" id="UP000318050">
    <property type="component" value="Unassembled WGS sequence"/>
</dbReference>